<protein>
    <recommendedName>
        <fullName evidence="11">Protein phosphatase</fullName>
        <ecNumber evidence="11">3.1.3.16</ecNumber>
    </recommendedName>
</protein>
<evidence type="ECO:0000256" key="12">
    <source>
        <dbReference type="SAM" id="MobiDB-lite"/>
    </source>
</evidence>
<dbReference type="PANTHER" id="PTHR12320:SF83">
    <property type="entry name" value="PROTEIN PHOSPHATASE 2C 55-RELATED"/>
    <property type="match status" value="1"/>
</dbReference>
<feature type="compositionally biased region" description="Low complexity" evidence="12">
    <location>
        <begin position="360"/>
        <end position="371"/>
    </location>
</feature>
<dbReference type="AlphaFoldDB" id="A0A7J6EKW6"/>
<dbReference type="Pfam" id="PF07228">
    <property type="entry name" value="SpoIIE"/>
    <property type="match status" value="1"/>
</dbReference>
<reference evidence="16 17" key="1">
    <citation type="journal article" date="2020" name="bioRxiv">
        <title>Sequence and annotation of 42 cannabis genomes reveals extensive copy number variation in cannabinoid synthesis and pathogen resistance genes.</title>
        <authorList>
            <person name="Mckernan K.J."/>
            <person name="Helbert Y."/>
            <person name="Kane L.T."/>
            <person name="Ebling H."/>
            <person name="Zhang L."/>
            <person name="Liu B."/>
            <person name="Eaton Z."/>
            <person name="Mclaughlin S."/>
            <person name="Kingan S."/>
            <person name="Baybayan P."/>
            <person name="Concepcion G."/>
            <person name="Jordan M."/>
            <person name="Riva A."/>
            <person name="Barbazuk W."/>
            <person name="Harkins T."/>
        </authorList>
    </citation>
    <scope>NUCLEOTIDE SEQUENCE [LARGE SCALE GENOMIC DNA]</scope>
    <source>
        <strain evidence="16 17">cv. Jamaican Lion 4</strain>
        <strain evidence="14">Father</strain>
        <strain evidence="15">Mother</strain>
        <tissue evidence="15">Leaf</tissue>
    </source>
</reference>
<evidence type="ECO:0000256" key="4">
    <source>
        <dbReference type="ARBA" id="ARBA00022723"/>
    </source>
</evidence>
<dbReference type="InterPro" id="IPR036457">
    <property type="entry name" value="PPM-type-like_dom_sf"/>
</dbReference>
<sequence length="625" mass="67793">MFRVRVLVGIKVQSLCPWFVSGSRFGFQSRSGFGDWGQADPKYIGKERWIDKEEQRRGARARFLPPNSTESTPVYPWSPSLPFSFGFLGLKVSDSDCLAREYFVFQSGDVIRVVKMPPPYFSRLRSAVQRSIVGDDGALQDSVTVLFGKGRSLFENSRLFSRSLSSLSDLEALLRPGNVVAASAASQLVNQRKNLSVVGAISRTFSIPSVSGPSLQVCGYHFDCLVSDPNPFSNKEKLSKPMAVSGSRVVFGEFYVSNLTSRLEHRLPLTDSNTNSVIYSSKNRTFDSFQKATMSLKNHGQPNNSAIYGYFVYEVGRRWFGSYPVIDSGSKEFHSSSSSCFSAGPAHDVSFDNSSREEQPSSSADSSYQDSKPGKALKLVSASCYLPHPDKEETGGEDAHFICVDEQAIGVADGVGGWADHGVDSGLYSRELMSNSVTAVQEEPKGSIDPARVLEKAHSSTKAKGSSTACIIALNEQGIHAINLGDSGFIVVRDGCTIFRSPVQQHDFNFTFQLESGNNGDLPSSGQVFTVPVAPGDVIIAGTDGLFDNLYNNEITAVVVHAMRAGLGPQATAQKIAALARQRAQDKDRQTPFSTAAQDAGFRYYGGKLDDITVVVSYVAGSSDK</sequence>
<proteinExistence type="inferred from homology"/>
<feature type="domain" description="PPM-type phosphatase" evidence="13">
    <location>
        <begin position="383"/>
        <end position="619"/>
    </location>
</feature>
<evidence type="ECO:0000313" key="17">
    <source>
        <dbReference type="Proteomes" id="UP000583929"/>
    </source>
</evidence>
<evidence type="ECO:0000256" key="3">
    <source>
        <dbReference type="ARBA" id="ARBA00006702"/>
    </source>
</evidence>
<dbReference type="Gene3D" id="3.60.40.10">
    <property type="entry name" value="PPM-type phosphatase domain"/>
    <property type="match status" value="2"/>
</dbReference>
<comment type="catalytic activity">
    <reaction evidence="9 11">
        <text>O-phospho-L-seryl-[protein] + H2O = L-seryl-[protein] + phosphate</text>
        <dbReference type="Rhea" id="RHEA:20629"/>
        <dbReference type="Rhea" id="RHEA-COMP:9863"/>
        <dbReference type="Rhea" id="RHEA-COMP:11604"/>
        <dbReference type="ChEBI" id="CHEBI:15377"/>
        <dbReference type="ChEBI" id="CHEBI:29999"/>
        <dbReference type="ChEBI" id="CHEBI:43474"/>
        <dbReference type="ChEBI" id="CHEBI:83421"/>
        <dbReference type="EC" id="3.1.3.16"/>
    </reaction>
</comment>
<dbReference type="GO" id="GO:0004722">
    <property type="term" value="F:protein serine/threonine phosphatase activity"/>
    <property type="evidence" value="ECO:0007669"/>
    <property type="project" value="UniProtKB-EC"/>
</dbReference>
<evidence type="ECO:0000256" key="6">
    <source>
        <dbReference type="ARBA" id="ARBA00022842"/>
    </source>
</evidence>
<dbReference type="Proteomes" id="UP000525078">
    <property type="component" value="Unassembled WGS sequence"/>
</dbReference>
<keyword evidence="7 11" id="KW-0904">Protein phosphatase</keyword>
<comment type="similarity">
    <text evidence="3 11">Belongs to the PP2C family.</text>
</comment>
<dbReference type="SUPFAM" id="SSF81606">
    <property type="entry name" value="PP2C-like"/>
    <property type="match status" value="1"/>
</dbReference>
<dbReference type="Proteomes" id="UP000583929">
    <property type="component" value="Unassembled WGS sequence"/>
</dbReference>
<name>A0A7J6EKW6_CANSA</name>
<dbReference type="GO" id="GO:0046872">
    <property type="term" value="F:metal ion binding"/>
    <property type="evidence" value="ECO:0007669"/>
    <property type="project" value="UniProtKB-UniRule"/>
</dbReference>
<feature type="region of interest" description="Disordered" evidence="12">
    <location>
        <begin position="349"/>
        <end position="373"/>
    </location>
</feature>
<evidence type="ECO:0000313" key="15">
    <source>
        <dbReference type="EMBL" id="KAF4359014.1"/>
    </source>
</evidence>
<dbReference type="EMBL" id="JAATIP010000219">
    <property type="protein sequence ID" value="KAF4359014.1"/>
    <property type="molecule type" value="Genomic_DNA"/>
</dbReference>
<comment type="caution">
    <text evidence="15">The sequence shown here is derived from an EMBL/GenBank/DDBJ whole genome shotgun (WGS) entry which is preliminary data.</text>
</comment>
<accession>A0A7J6EKW6</accession>
<evidence type="ECO:0000256" key="7">
    <source>
        <dbReference type="ARBA" id="ARBA00022912"/>
    </source>
</evidence>
<evidence type="ECO:0000256" key="9">
    <source>
        <dbReference type="ARBA" id="ARBA00047761"/>
    </source>
</evidence>
<keyword evidence="5 11" id="KW-0378">Hydrolase</keyword>
<comment type="catalytic activity">
    <reaction evidence="10 11">
        <text>O-phospho-L-threonyl-[protein] + H2O = L-threonyl-[protein] + phosphate</text>
        <dbReference type="Rhea" id="RHEA:47004"/>
        <dbReference type="Rhea" id="RHEA-COMP:11060"/>
        <dbReference type="Rhea" id="RHEA-COMP:11605"/>
        <dbReference type="ChEBI" id="CHEBI:15377"/>
        <dbReference type="ChEBI" id="CHEBI:30013"/>
        <dbReference type="ChEBI" id="CHEBI:43474"/>
        <dbReference type="ChEBI" id="CHEBI:61977"/>
        <dbReference type="EC" id="3.1.3.16"/>
    </reaction>
</comment>
<dbReference type="FunFam" id="3.60.40.10:FF:000138">
    <property type="entry name" value="5-azacytidine resistance protein azr1"/>
    <property type="match status" value="1"/>
</dbReference>
<dbReference type="PROSITE" id="PS51746">
    <property type="entry name" value="PPM_2"/>
    <property type="match status" value="1"/>
</dbReference>
<evidence type="ECO:0000256" key="1">
    <source>
        <dbReference type="ARBA" id="ARBA00001936"/>
    </source>
</evidence>
<comment type="cofactor">
    <cofactor evidence="1 11">
        <name>Mn(2+)</name>
        <dbReference type="ChEBI" id="CHEBI:29035"/>
    </cofactor>
</comment>
<dbReference type="GO" id="GO:0009507">
    <property type="term" value="C:chloroplast"/>
    <property type="evidence" value="ECO:0007669"/>
    <property type="project" value="TreeGrafter"/>
</dbReference>
<evidence type="ECO:0000259" key="13">
    <source>
        <dbReference type="PROSITE" id="PS51746"/>
    </source>
</evidence>
<keyword evidence="8 11" id="KW-0464">Manganese</keyword>
<dbReference type="EC" id="3.1.3.16" evidence="11"/>
<organism evidence="15 16">
    <name type="scientific">Cannabis sativa</name>
    <name type="common">Hemp</name>
    <name type="synonym">Marijuana</name>
    <dbReference type="NCBI Taxonomy" id="3483"/>
    <lineage>
        <taxon>Eukaryota</taxon>
        <taxon>Viridiplantae</taxon>
        <taxon>Streptophyta</taxon>
        <taxon>Embryophyta</taxon>
        <taxon>Tracheophyta</taxon>
        <taxon>Spermatophyta</taxon>
        <taxon>Magnoliopsida</taxon>
        <taxon>eudicotyledons</taxon>
        <taxon>Gunneridae</taxon>
        <taxon>Pentapetalae</taxon>
        <taxon>rosids</taxon>
        <taxon>fabids</taxon>
        <taxon>Rosales</taxon>
        <taxon>Cannabaceae</taxon>
        <taxon>Cannabis</taxon>
    </lineage>
</organism>
<dbReference type="SMART" id="SM00331">
    <property type="entry name" value="PP2C_SIG"/>
    <property type="match status" value="1"/>
</dbReference>
<evidence type="ECO:0000256" key="5">
    <source>
        <dbReference type="ARBA" id="ARBA00022801"/>
    </source>
</evidence>
<dbReference type="PANTHER" id="PTHR12320">
    <property type="entry name" value="PROTEIN PHOSPHATASE 2C"/>
    <property type="match status" value="1"/>
</dbReference>
<dbReference type="SMART" id="SM00332">
    <property type="entry name" value="PP2Cc"/>
    <property type="match status" value="1"/>
</dbReference>
<evidence type="ECO:0000256" key="2">
    <source>
        <dbReference type="ARBA" id="ARBA00001946"/>
    </source>
</evidence>
<evidence type="ECO:0000256" key="8">
    <source>
        <dbReference type="ARBA" id="ARBA00023211"/>
    </source>
</evidence>
<comment type="cofactor">
    <cofactor evidence="2 11">
        <name>Mg(2+)</name>
        <dbReference type="ChEBI" id="CHEBI:18420"/>
    </cofactor>
</comment>
<evidence type="ECO:0000313" key="14">
    <source>
        <dbReference type="EMBL" id="KAF4347289.1"/>
    </source>
</evidence>
<keyword evidence="17" id="KW-1185">Reference proteome</keyword>
<evidence type="ECO:0000256" key="10">
    <source>
        <dbReference type="ARBA" id="ARBA00048336"/>
    </source>
</evidence>
<evidence type="ECO:0000313" key="16">
    <source>
        <dbReference type="Proteomes" id="UP000525078"/>
    </source>
</evidence>
<keyword evidence="6 11" id="KW-0460">Magnesium</keyword>
<keyword evidence="4 11" id="KW-0479">Metal-binding</keyword>
<evidence type="ECO:0000256" key="11">
    <source>
        <dbReference type="RuleBase" id="RU366020"/>
    </source>
</evidence>
<gene>
    <name evidence="15" type="ORF">F8388_015061</name>
    <name evidence="14" type="ORF">G4B88_012856</name>
</gene>
<dbReference type="EMBL" id="JAATIQ010000826">
    <property type="protein sequence ID" value="KAF4347289.1"/>
    <property type="molecule type" value="Genomic_DNA"/>
</dbReference>
<dbReference type="InterPro" id="IPR039123">
    <property type="entry name" value="PPTC7"/>
</dbReference>
<dbReference type="InterPro" id="IPR001932">
    <property type="entry name" value="PPM-type_phosphatase-like_dom"/>
</dbReference>